<feature type="domain" description="Chlorhexidine efflux transporter" evidence="2">
    <location>
        <begin position="4"/>
        <end position="66"/>
    </location>
</feature>
<feature type="transmembrane region" description="Helical" evidence="1">
    <location>
        <begin position="37"/>
        <end position="57"/>
    </location>
</feature>
<dbReference type="Proteomes" id="UP000019918">
    <property type="component" value="Unassembled WGS sequence"/>
</dbReference>
<feature type="transmembrane region" description="Helical" evidence="1">
    <location>
        <begin position="103"/>
        <end position="128"/>
    </location>
</feature>
<dbReference type="InterPro" id="IPR058208">
    <property type="entry name" value="PACE"/>
</dbReference>
<dbReference type="NCBIfam" id="NF033664">
    <property type="entry name" value="PACE_transport"/>
    <property type="match status" value="1"/>
</dbReference>
<evidence type="ECO:0000256" key="1">
    <source>
        <dbReference type="SAM" id="Phobius"/>
    </source>
</evidence>
<feature type="domain" description="Chlorhexidine efflux transporter" evidence="2">
    <location>
        <begin position="72"/>
        <end position="135"/>
    </location>
</feature>
<evidence type="ECO:0000259" key="2">
    <source>
        <dbReference type="Pfam" id="PF05232"/>
    </source>
</evidence>
<evidence type="ECO:0000313" key="3">
    <source>
        <dbReference type="EMBL" id="EXU75372.1"/>
    </source>
</evidence>
<accession>A0A014PWU0</accession>
<evidence type="ECO:0000313" key="4">
    <source>
        <dbReference type="Proteomes" id="UP000019918"/>
    </source>
</evidence>
<gene>
    <name evidence="3" type="ORF">BG55_11645</name>
</gene>
<keyword evidence="1" id="KW-1133">Transmembrane helix</keyword>
<proteinExistence type="predicted"/>
<dbReference type="PATRIC" id="fig|69222.5.peg.2413"/>
<keyword evidence="1" id="KW-0812">Transmembrane</keyword>
<protein>
    <submittedName>
        <fullName evidence="3">Na(+)-translocating NADH-quinone reductase subunit E</fullName>
    </submittedName>
</protein>
<organism evidence="3 4">
    <name type="scientific">Erwinia mallotivora</name>
    <dbReference type="NCBI Taxonomy" id="69222"/>
    <lineage>
        <taxon>Bacteria</taxon>
        <taxon>Pseudomonadati</taxon>
        <taxon>Pseudomonadota</taxon>
        <taxon>Gammaproteobacteria</taxon>
        <taxon>Enterobacterales</taxon>
        <taxon>Erwiniaceae</taxon>
        <taxon>Erwinia</taxon>
    </lineage>
</organism>
<feature type="transmembrane region" description="Helical" evidence="1">
    <location>
        <begin position="12"/>
        <end position="31"/>
    </location>
</feature>
<dbReference type="RefSeq" id="WP_034937516.1">
    <property type="nucleotide sequence ID" value="NZ_JFHN01000046.1"/>
</dbReference>
<keyword evidence="1" id="KW-0472">Membrane</keyword>
<comment type="caution">
    <text evidence="3">The sequence shown here is derived from an EMBL/GenBank/DDBJ whole genome shotgun (WGS) entry which is preliminary data.</text>
</comment>
<dbReference type="OrthoDB" id="1631120at2"/>
<keyword evidence="4" id="KW-1185">Reference proteome</keyword>
<sequence>MYTRTIKERICHAVGFEVLAILLVAPLAAYIMGKPLFQMGALAIMLSTVAMGWNVIYNAAFDRIFQPADARRGWPLRITHALGFEGGFICIGLPIAARMLDITLWHAFMVEVAFFLFFLPYTIGYNWLYDTLRGRFIRHKNGDSQRVHHSSE</sequence>
<name>A0A014PWU0_9GAMM</name>
<dbReference type="EMBL" id="JFHN01000046">
    <property type="protein sequence ID" value="EXU75372.1"/>
    <property type="molecule type" value="Genomic_DNA"/>
</dbReference>
<dbReference type="NCBIfam" id="NF033665">
    <property type="entry name" value="PACE_efflu_PCE"/>
    <property type="match status" value="1"/>
</dbReference>
<dbReference type="AlphaFoldDB" id="A0A014PWU0"/>
<feature type="transmembrane region" description="Helical" evidence="1">
    <location>
        <begin position="78"/>
        <end position="97"/>
    </location>
</feature>
<dbReference type="Pfam" id="PF05232">
    <property type="entry name" value="BTP"/>
    <property type="match status" value="2"/>
</dbReference>
<dbReference type="InterPro" id="IPR007896">
    <property type="entry name" value="BTP_bacteria"/>
</dbReference>
<reference evidence="3 4" key="1">
    <citation type="submission" date="2014-02" db="EMBL/GenBank/DDBJ databases">
        <title>Draft genome of Erwinia mallotivora strain BT-MARDI, a papaya dieback pathogen.</title>
        <authorList>
            <person name="Redzuan R."/>
            <person name="Abu Bakar N."/>
            <person name="Badrun R."/>
            <person name="Mohd Raih M.F."/>
            <person name="Rozano L."/>
            <person name="Mat Amin N."/>
        </authorList>
    </citation>
    <scope>NUCLEOTIDE SEQUENCE [LARGE SCALE GENOMIC DNA]</scope>
    <source>
        <strain evidence="3 4">BT-MARDI</strain>
    </source>
</reference>